<sequence length="354" mass="41600">MIKAYIDPSSQVYYASFYIQGLYDSIGKPNISFSAKYFKDLRRNEGRTAYDVYFAFVLINDGVITKYVIDFADDASDINRSAYKWADIYAKVNINKSFTLFYAYNKIVDYNRIIQLPPYFGIKIWNSYQTIFYCITNYIKSLSNRSVGIHVHIKDYLLQYVHRSRLSYYETPSLKNNGNNYVFFASNLWNIENCNDTTNLIRERFIIACTKNKKIDFEGGFIIPPNHPLKEKYLKYAISKRYNIHEYLDKIKKSKIVFNTPAVHFCHGWKLGEYFCLGKIILSTNFQNNIPNGIQDRKNILFVDPKNIEEIINTITNDISFQNELQQNALSYWKNSACPQKVIEHLISYSNRKL</sequence>
<dbReference type="Proteomes" id="UP000095614">
    <property type="component" value="Unassembled WGS sequence"/>
</dbReference>
<dbReference type="Proteomes" id="UP000283766">
    <property type="component" value="Unassembled WGS sequence"/>
</dbReference>
<dbReference type="Proteomes" id="UP001218502">
    <property type="component" value="Unassembled WGS sequence"/>
</dbReference>
<evidence type="ECO:0008006" key="13">
    <source>
        <dbReference type="Google" id="ProtNLM"/>
    </source>
</evidence>
<dbReference type="Proteomes" id="UP000462376">
    <property type="component" value="Unassembled WGS sequence"/>
</dbReference>
<evidence type="ECO:0000313" key="8">
    <source>
        <dbReference type="Proteomes" id="UP000095614"/>
    </source>
</evidence>
<dbReference type="EMBL" id="WCTL01000007">
    <property type="protein sequence ID" value="KAB4236934.1"/>
    <property type="molecule type" value="Genomic_DNA"/>
</dbReference>
<evidence type="ECO:0000313" key="1">
    <source>
        <dbReference type="EMBL" id="CUP24677.1"/>
    </source>
</evidence>
<dbReference type="Proteomes" id="UP001214113">
    <property type="component" value="Unassembled WGS sequence"/>
</dbReference>
<gene>
    <name evidence="7" type="ORF">DW216_05680</name>
    <name evidence="6" type="ORF">DXD40_01090</name>
    <name evidence="1" type="ORF">ERS852462_03072</name>
    <name evidence="3" type="ORF">GAP47_09295</name>
    <name evidence="2" type="ORF">GAP55_13215</name>
    <name evidence="4" type="ORF">POY80_18105</name>
    <name evidence="5" type="ORF">POZ22_18010</name>
</gene>
<protein>
    <recommendedName>
        <fullName evidence="13">Glycosyltransferase family 1 protein</fullName>
    </recommendedName>
</protein>
<evidence type="ECO:0000313" key="7">
    <source>
        <dbReference type="EMBL" id="RHH33638.1"/>
    </source>
</evidence>
<reference evidence="11 12" key="3">
    <citation type="journal article" date="2019" name="Nat. Med.">
        <title>A library of human gut bacterial isolates paired with longitudinal multiomics data enables mechanistic microbiome research.</title>
        <authorList>
            <person name="Poyet M."/>
            <person name="Groussin M."/>
            <person name="Gibbons S.M."/>
            <person name="Avila-Pacheco J."/>
            <person name="Jiang X."/>
            <person name="Kearney S.M."/>
            <person name="Perrotta A.R."/>
            <person name="Berdy B."/>
            <person name="Zhao S."/>
            <person name="Lieberman T.D."/>
            <person name="Swanson P.K."/>
            <person name="Smith M."/>
            <person name="Roesemann S."/>
            <person name="Alexander J.E."/>
            <person name="Rich S.A."/>
            <person name="Livny J."/>
            <person name="Vlamakis H."/>
            <person name="Clish C."/>
            <person name="Bullock K."/>
            <person name="Deik A."/>
            <person name="Scott J."/>
            <person name="Pierce K.A."/>
            <person name="Xavier R.J."/>
            <person name="Alm E.J."/>
        </authorList>
    </citation>
    <scope>NUCLEOTIDE SEQUENCE [LARGE SCALE GENOMIC DNA]</scope>
    <source>
        <strain evidence="2 12">BIOML-A11</strain>
        <strain evidence="3 11">BIOML-A5</strain>
    </source>
</reference>
<evidence type="ECO:0000313" key="3">
    <source>
        <dbReference type="EMBL" id="KAB4236934.1"/>
    </source>
</evidence>
<dbReference type="EMBL" id="JAQNQY010000027">
    <property type="protein sequence ID" value="MDC1754351.1"/>
    <property type="molecule type" value="Genomic_DNA"/>
</dbReference>
<evidence type="ECO:0000313" key="5">
    <source>
        <dbReference type="EMBL" id="MDC1856660.1"/>
    </source>
</evidence>
<dbReference type="EMBL" id="WCTR01000009">
    <property type="protein sequence ID" value="KAB4211487.1"/>
    <property type="molecule type" value="Genomic_DNA"/>
</dbReference>
<name>A0A139JU75_BACUN</name>
<dbReference type="GeneID" id="29794137"/>
<accession>A0A139JU75</accession>
<evidence type="ECO:0000313" key="2">
    <source>
        <dbReference type="EMBL" id="KAB4211487.1"/>
    </source>
</evidence>
<dbReference type="PATRIC" id="fig|820.27.peg.4059"/>
<organism evidence="7 10">
    <name type="scientific">Bacteroides uniformis</name>
    <dbReference type="NCBI Taxonomy" id="820"/>
    <lineage>
        <taxon>Bacteria</taxon>
        <taxon>Pseudomonadati</taxon>
        <taxon>Bacteroidota</taxon>
        <taxon>Bacteroidia</taxon>
        <taxon>Bacteroidales</taxon>
        <taxon>Bacteroidaceae</taxon>
        <taxon>Bacteroides</taxon>
    </lineage>
</organism>
<reference evidence="4" key="4">
    <citation type="submission" date="2022-10" db="EMBL/GenBank/DDBJ databases">
        <title>Human gut microbiome strain richness.</title>
        <authorList>
            <person name="Chen-Liaw A."/>
        </authorList>
    </citation>
    <scope>NUCLEOTIDE SEQUENCE</scope>
    <source>
        <strain evidence="4">A1_m1001262Bd0_191120</strain>
        <strain evidence="5">BSD2780061687st1_G10_BSD2780061687b_171204</strain>
    </source>
</reference>
<evidence type="ECO:0000313" key="10">
    <source>
        <dbReference type="Proteomes" id="UP000283766"/>
    </source>
</evidence>
<dbReference type="EMBL" id="QRJL01000002">
    <property type="protein sequence ID" value="RHH33638.1"/>
    <property type="molecule type" value="Genomic_DNA"/>
</dbReference>
<dbReference type="RefSeq" id="WP_005836119.1">
    <property type="nucleotide sequence ID" value="NZ_CACRTC010000024.1"/>
</dbReference>
<evidence type="ECO:0000313" key="9">
    <source>
        <dbReference type="Proteomes" id="UP000260844"/>
    </source>
</evidence>
<evidence type="ECO:0000313" key="6">
    <source>
        <dbReference type="EMBL" id="RGJ97033.1"/>
    </source>
</evidence>
<dbReference type="EMBL" id="CZAF01000008">
    <property type="protein sequence ID" value="CUP24677.1"/>
    <property type="molecule type" value="Genomic_DNA"/>
</dbReference>
<dbReference type="EMBL" id="JAQNSB010000033">
    <property type="protein sequence ID" value="MDC1856660.1"/>
    <property type="molecule type" value="Genomic_DNA"/>
</dbReference>
<evidence type="ECO:0000313" key="4">
    <source>
        <dbReference type="EMBL" id="MDC1754351.1"/>
    </source>
</evidence>
<evidence type="ECO:0000313" key="12">
    <source>
        <dbReference type="Proteomes" id="UP000466952"/>
    </source>
</evidence>
<evidence type="ECO:0000313" key="11">
    <source>
        <dbReference type="Proteomes" id="UP000462376"/>
    </source>
</evidence>
<reference evidence="1 8" key="1">
    <citation type="submission" date="2015-09" db="EMBL/GenBank/DDBJ databases">
        <authorList>
            <consortium name="Pathogen Informatics"/>
        </authorList>
    </citation>
    <scope>NUCLEOTIDE SEQUENCE [LARGE SCALE GENOMIC DNA]</scope>
    <source>
        <strain evidence="1 8">2789STDY5834847</strain>
    </source>
</reference>
<proteinExistence type="predicted"/>
<reference evidence="9 10" key="2">
    <citation type="submission" date="2018-08" db="EMBL/GenBank/DDBJ databases">
        <title>A genome reference for cultivated species of the human gut microbiota.</title>
        <authorList>
            <person name="Zou Y."/>
            <person name="Xue W."/>
            <person name="Luo G."/>
        </authorList>
    </citation>
    <scope>NUCLEOTIDE SEQUENCE [LARGE SCALE GENOMIC DNA]</scope>
    <source>
        <strain evidence="7 10">AM18-14LB</strain>
        <strain evidence="6 9">TM04-30</strain>
    </source>
</reference>
<dbReference type="AlphaFoldDB" id="A0A139JU75"/>
<dbReference type="Proteomes" id="UP000466952">
    <property type="component" value="Unassembled WGS sequence"/>
</dbReference>
<dbReference type="Proteomes" id="UP000260844">
    <property type="component" value="Unassembled WGS sequence"/>
</dbReference>
<dbReference type="EMBL" id="QSPV01000001">
    <property type="protein sequence ID" value="RGJ97033.1"/>
    <property type="molecule type" value="Genomic_DNA"/>
</dbReference>
<dbReference type="OrthoDB" id="6336595at2"/>